<organism evidence="2 3">
    <name type="scientific">Sinomonas halotolerans</name>
    <dbReference type="NCBI Taxonomy" id="1644133"/>
    <lineage>
        <taxon>Bacteria</taxon>
        <taxon>Bacillati</taxon>
        <taxon>Actinomycetota</taxon>
        <taxon>Actinomycetes</taxon>
        <taxon>Micrococcales</taxon>
        <taxon>Micrococcaceae</taxon>
        <taxon>Sinomonas</taxon>
    </lineage>
</organism>
<reference evidence="2 3" key="1">
    <citation type="submission" date="2024-05" db="EMBL/GenBank/DDBJ databases">
        <title>Sinomonas sp. nov., isolated from a waste landfill.</title>
        <authorList>
            <person name="Zhao Y."/>
        </authorList>
    </citation>
    <scope>NUCLEOTIDE SEQUENCE [LARGE SCALE GENOMIC DNA]</scope>
    <source>
        <strain evidence="2 3">CCTCC AB2014300</strain>
    </source>
</reference>
<dbReference type="Proteomes" id="UP001422074">
    <property type="component" value="Unassembled WGS sequence"/>
</dbReference>
<feature type="transmembrane region" description="Helical" evidence="1">
    <location>
        <begin position="87"/>
        <end position="106"/>
    </location>
</feature>
<evidence type="ECO:0000256" key="1">
    <source>
        <dbReference type="SAM" id="Phobius"/>
    </source>
</evidence>
<feature type="transmembrane region" description="Helical" evidence="1">
    <location>
        <begin position="126"/>
        <end position="144"/>
    </location>
</feature>
<gene>
    <name evidence="2" type="ORF">ABCQ75_06960</name>
</gene>
<proteinExistence type="predicted"/>
<evidence type="ECO:0000313" key="3">
    <source>
        <dbReference type="Proteomes" id="UP001422074"/>
    </source>
</evidence>
<feature type="transmembrane region" description="Helical" evidence="1">
    <location>
        <begin position="20"/>
        <end position="40"/>
    </location>
</feature>
<comment type="caution">
    <text evidence="2">The sequence shown here is derived from an EMBL/GenBank/DDBJ whole genome shotgun (WGS) entry which is preliminary data.</text>
</comment>
<keyword evidence="1" id="KW-0812">Transmembrane</keyword>
<feature type="transmembrane region" description="Helical" evidence="1">
    <location>
        <begin position="52"/>
        <end position="75"/>
    </location>
</feature>
<protein>
    <submittedName>
        <fullName evidence="2">Uncharacterized protein</fullName>
    </submittedName>
</protein>
<evidence type="ECO:0000313" key="2">
    <source>
        <dbReference type="EMBL" id="MEN2744279.1"/>
    </source>
</evidence>
<accession>A0ABU9WYL7</accession>
<name>A0ABU9WYL7_9MICC</name>
<keyword evidence="3" id="KW-1185">Reference proteome</keyword>
<keyword evidence="1" id="KW-1133">Transmembrane helix</keyword>
<dbReference type="EMBL" id="JBDFRB010000004">
    <property type="protein sequence ID" value="MEN2744279.1"/>
    <property type="molecule type" value="Genomic_DNA"/>
</dbReference>
<dbReference type="RefSeq" id="WP_345884202.1">
    <property type="nucleotide sequence ID" value="NZ_JBDFRB010000004.1"/>
</dbReference>
<sequence length="152" mass="15526">MSTHAVPAPSRHARVGRTPLIVGAAAGAVAFALGPALFTPSAEVPPLEGIELPLFIGLAVIEAVALAIGVAFAMAGRPLVATVFTSAARVTAVHLALTWALVSWWVHDGLHLVAGYNIPLLLGIEYGFHATLIVGAAAVALAVLQEARSRAS</sequence>
<keyword evidence="1" id="KW-0472">Membrane</keyword>